<reference evidence="1" key="1">
    <citation type="submission" date="2018-01" db="EMBL/GenBank/DDBJ databases">
        <authorList>
            <person name="Chaillou S."/>
        </authorList>
    </citation>
    <scope>NUCLEOTIDE SEQUENCE [LARGE SCALE GENOMIC DNA]</scope>
    <source>
        <strain evidence="1">MFPC41A2801</strain>
    </source>
</reference>
<dbReference type="RefSeq" id="WP_106483234.1">
    <property type="nucleotide sequence ID" value="NZ_JAJJOH010000015.1"/>
</dbReference>
<evidence type="ECO:0000313" key="1">
    <source>
        <dbReference type="EMBL" id="SPC38501.1"/>
    </source>
</evidence>
<dbReference type="Pfam" id="PF22752">
    <property type="entry name" value="DUF488-N3i"/>
    <property type="match status" value="1"/>
</dbReference>
<name>A0A2N9DVH2_9LACO</name>
<gene>
    <name evidence="1" type="ORF">LFUMFP_250003</name>
</gene>
<organism evidence="1 2">
    <name type="scientific">Latilactobacillus fuchuensis</name>
    <dbReference type="NCBI Taxonomy" id="164393"/>
    <lineage>
        <taxon>Bacteria</taxon>
        <taxon>Bacillati</taxon>
        <taxon>Bacillota</taxon>
        <taxon>Bacilli</taxon>
        <taxon>Lactobacillales</taxon>
        <taxon>Lactobacillaceae</taxon>
        <taxon>Latilactobacillus</taxon>
    </lineage>
</organism>
<evidence type="ECO:0000313" key="2">
    <source>
        <dbReference type="Proteomes" id="UP000238739"/>
    </source>
</evidence>
<dbReference type="PANTHER" id="PTHR36849:SF1">
    <property type="entry name" value="CYTOPLASMIC PROTEIN"/>
    <property type="match status" value="1"/>
</dbReference>
<accession>A0A2N9DVH2</accession>
<evidence type="ECO:0008006" key="3">
    <source>
        <dbReference type="Google" id="ProtNLM"/>
    </source>
</evidence>
<sequence>MLQMKRVYEAANPADGYRILVDRLWPRGVAKTTAQLDDWNKAITPTTELRRWFDHEPAKFSAFKTRYLAEIADNQAWPAFEQQIRQQLAVGNVTLVYAAKDPEYNHVVILLALLKKVLDS</sequence>
<dbReference type="EMBL" id="OGVC01000018">
    <property type="protein sequence ID" value="SPC38501.1"/>
    <property type="molecule type" value="Genomic_DNA"/>
</dbReference>
<dbReference type="PANTHER" id="PTHR36849">
    <property type="entry name" value="CYTOPLASMIC PROTEIN-RELATED"/>
    <property type="match status" value="1"/>
</dbReference>
<dbReference type="AlphaFoldDB" id="A0A2N9DVH2"/>
<dbReference type="Proteomes" id="UP000238739">
    <property type="component" value="Unassembled WGS sequence"/>
</dbReference>
<comment type="caution">
    <text evidence="1">The sequence shown here is derived from an EMBL/GenBank/DDBJ whole genome shotgun (WGS) entry which is preliminary data.</text>
</comment>
<proteinExistence type="predicted"/>
<dbReference type="InterPro" id="IPR052552">
    <property type="entry name" value="YeaO-like"/>
</dbReference>
<protein>
    <recommendedName>
        <fullName evidence="3">Uroporphyrin-III C-methyltransferase</fullName>
    </recommendedName>
</protein>
<keyword evidence="2" id="KW-1185">Reference proteome</keyword>